<sequence length="77" mass="8696">MNRGEEESGGMVKSSPRNTKAGKFTKKKYVNVKPNTKMQILKHSTQAVRTSGASRGSTWQAVGLRWWRHQLNFSDTS</sequence>
<keyword evidence="3" id="KW-1185">Reference proteome</keyword>
<evidence type="ECO:0000313" key="3">
    <source>
        <dbReference type="Proteomes" id="UP001283361"/>
    </source>
</evidence>
<gene>
    <name evidence="2" type="ORF">RRG08_003378</name>
</gene>
<feature type="region of interest" description="Disordered" evidence="1">
    <location>
        <begin position="1"/>
        <end position="26"/>
    </location>
</feature>
<name>A0AAE1ABP1_9GAST</name>
<dbReference type="Proteomes" id="UP001283361">
    <property type="component" value="Unassembled WGS sequence"/>
</dbReference>
<dbReference type="EMBL" id="JAWDGP010002226">
    <property type="protein sequence ID" value="KAK3784570.1"/>
    <property type="molecule type" value="Genomic_DNA"/>
</dbReference>
<comment type="caution">
    <text evidence="2">The sequence shown here is derived from an EMBL/GenBank/DDBJ whole genome shotgun (WGS) entry which is preliminary data.</text>
</comment>
<evidence type="ECO:0000256" key="1">
    <source>
        <dbReference type="SAM" id="MobiDB-lite"/>
    </source>
</evidence>
<dbReference type="AlphaFoldDB" id="A0AAE1ABP1"/>
<proteinExistence type="predicted"/>
<accession>A0AAE1ABP1</accession>
<protein>
    <submittedName>
        <fullName evidence="2">Uncharacterized protein</fullName>
    </submittedName>
</protein>
<reference evidence="2" key="1">
    <citation type="journal article" date="2023" name="G3 (Bethesda)">
        <title>A reference genome for the long-term kleptoplast-retaining sea slug Elysia crispata morphotype clarki.</title>
        <authorList>
            <person name="Eastman K.E."/>
            <person name="Pendleton A.L."/>
            <person name="Shaikh M.A."/>
            <person name="Suttiyut T."/>
            <person name="Ogas R."/>
            <person name="Tomko P."/>
            <person name="Gavelis G."/>
            <person name="Widhalm J.R."/>
            <person name="Wisecaver J.H."/>
        </authorList>
    </citation>
    <scope>NUCLEOTIDE SEQUENCE</scope>
    <source>
        <strain evidence="2">ECLA1</strain>
    </source>
</reference>
<evidence type="ECO:0000313" key="2">
    <source>
        <dbReference type="EMBL" id="KAK3784570.1"/>
    </source>
</evidence>
<organism evidence="2 3">
    <name type="scientific">Elysia crispata</name>
    <name type="common">lettuce slug</name>
    <dbReference type="NCBI Taxonomy" id="231223"/>
    <lineage>
        <taxon>Eukaryota</taxon>
        <taxon>Metazoa</taxon>
        <taxon>Spiralia</taxon>
        <taxon>Lophotrochozoa</taxon>
        <taxon>Mollusca</taxon>
        <taxon>Gastropoda</taxon>
        <taxon>Heterobranchia</taxon>
        <taxon>Euthyneura</taxon>
        <taxon>Panpulmonata</taxon>
        <taxon>Sacoglossa</taxon>
        <taxon>Placobranchoidea</taxon>
        <taxon>Plakobranchidae</taxon>
        <taxon>Elysia</taxon>
    </lineage>
</organism>